<gene>
    <name evidence="1" type="ORF">CPELLU_LOCUS17534</name>
</gene>
<dbReference type="Proteomes" id="UP000789759">
    <property type="component" value="Unassembled WGS sequence"/>
</dbReference>
<name>A0A9N9JUZ5_9GLOM</name>
<protein>
    <submittedName>
        <fullName evidence="1">20743_t:CDS:1</fullName>
    </submittedName>
</protein>
<sequence length="194" mass="23031">MRADQPKAYWNIKFFKRIRAIIYTKLHGATRRLLTTNSNVNCYFRIIANQNELNTLKDPYSYSITPRFDYAQDDWYDSELNQEEYAKQLNMILINFNYQIIAEKPITKEACFEELNTIFHINIKLDALNANNIVILQEIVLIKEKNLLTNSNSKKCQKTFLKYSNNHVNIAKSFYQNMKKHVQKTMKDITTDQE</sequence>
<evidence type="ECO:0000313" key="2">
    <source>
        <dbReference type="Proteomes" id="UP000789759"/>
    </source>
</evidence>
<evidence type="ECO:0000313" key="1">
    <source>
        <dbReference type="EMBL" id="CAG8798674.1"/>
    </source>
</evidence>
<reference evidence="1" key="1">
    <citation type="submission" date="2021-06" db="EMBL/GenBank/DDBJ databases">
        <authorList>
            <person name="Kallberg Y."/>
            <person name="Tangrot J."/>
            <person name="Rosling A."/>
        </authorList>
    </citation>
    <scope>NUCLEOTIDE SEQUENCE</scope>
    <source>
        <strain evidence="1">FL966</strain>
    </source>
</reference>
<dbReference type="EMBL" id="CAJVQA010030161">
    <property type="protein sequence ID" value="CAG8798674.1"/>
    <property type="molecule type" value="Genomic_DNA"/>
</dbReference>
<proteinExistence type="predicted"/>
<dbReference type="AlphaFoldDB" id="A0A9N9JUZ5"/>
<accession>A0A9N9JUZ5</accession>
<feature type="non-terminal residue" evidence="1">
    <location>
        <position position="194"/>
    </location>
</feature>
<keyword evidence="2" id="KW-1185">Reference proteome</keyword>
<comment type="caution">
    <text evidence="1">The sequence shown here is derived from an EMBL/GenBank/DDBJ whole genome shotgun (WGS) entry which is preliminary data.</text>
</comment>
<organism evidence="1 2">
    <name type="scientific">Cetraspora pellucida</name>
    <dbReference type="NCBI Taxonomy" id="1433469"/>
    <lineage>
        <taxon>Eukaryota</taxon>
        <taxon>Fungi</taxon>
        <taxon>Fungi incertae sedis</taxon>
        <taxon>Mucoromycota</taxon>
        <taxon>Glomeromycotina</taxon>
        <taxon>Glomeromycetes</taxon>
        <taxon>Diversisporales</taxon>
        <taxon>Gigasporaceae</taxon>
        <taxon>Cetraspora</taxon>
    </lineage>
</organism>